<dbReference type="RefSeq" id="WP_379703660.1">
    <property type="nucleotide sequence ID" value="NZ_JBHTAT010000001.1"/>
</dbReference>
<evidence type="ECO:0008006" key="4">
    <source>
        <dbReference type="Google" id="ProtNLM"/>
    </source>
</evidence>
<feature type="transmembrane region" description="Helical" evidence="1">
    <location>
        <begin position="191"/>
        <end position="211"/>
    </location>
</feature>
<organism evidence="2 3">
    <name type="scientific">Haloplanus litoreus</name>
    <dbReference type="NCBI Taxonomy" id="767515"/>
    <lineage>
        <taxon>Archaea</taxon>
        <taxon>Methanobacteriati</taxon>
        <taxon>Methanobacteriota</taxon>
        <taxon>Stenosarchaea group</taxon>
        <taxon>Halobacteria</taxon>
        <taxon>Halobacteriales</taxon>
        <taxon>Haloferacaceae</taxon>
        <taxon>Haloplanus</taxon>
    </lineage>
</organism>
<keyword evidence="1" id="KW-0812">Transmembrane</keyword>
<comment type="caution">
    <text evidence="2">The sequence shown here is derived from an EMBL/GenBank/DDBJ whole genome shotgun (WGS) entry which is preliminary data.</text>
</comment>
<keyword evidence="1" id="KW-0472">Membrane</keyword>
<evidence type="ECO:0000313" key="2">
    <source>
        <dbReference type="EMBL" id="MFC7255433.1"/>
    </source>
</evidence>
<dbReference type="GeneID" id="96953793"/>
<reference evidence="2 3" key="1">
    <citation type="journal article" date="2019" name="Int. J. Syst. Evol. Microbiol.">
        <title>The Global Catalogue of Microorganisms (GCM) 10K type strain sequencing project: providing services to taxonomists for standard genome sequencing and annotation.</title>
        <authorList>
            <consortium name="The Broad Institute Genomics Platform"/>
            <consortium name="The Broad Institute Genome Sequencing Center for Infectious Disease"/>
            <person name="Wu L."/>
            <person name="Ma J."/>
        </authorList>
    </citation>
    <scope>NUCLEOTIDE SEQUENCE [LARGE SCALE GENOMIC DNA]</scope>
    <source>
        <strain evidence="2 3">GX21</strain>
    </source>
</reference>
<keyword evidence="1" id="KW-1133">Transmembrane helix</keyword>
<name>A0ABD5ZXQ9_9EURY</name>
<dbReference type="AlphaFoldDB" id="A0ABD5ZXQ9"/>
<evidence type="ECO:0000313" key="3">
    <source>
        <dbReference type="Proteomes" id="UP001596434"/>
    </source>
</evidence>
<feature type="transmembrane region" description="Helical" evidence="1">
    <location>
        <begin position="12"/>
        <end position="31"/>
    </location>
</feature>
<dbReference type="EMBL" id="JBHTAT010000001">
    <property type="protein sequence ID" value="MFC7255433.1"/>
    <property type="molecule type" value="Genomic_DNA"/>
</dbReference>
<feature type="transmembrane region" description="Helical" evidence="1">
    <location>
        <begin position="37"/>
        <end position="57"/>
    </location>
</feature>
<protein>
    <recommendedName>
        <fullName evidence="4">ABC transmembrane type-1 domain-containing protein</fullName>
    </recommendedName>
</protein>
<dbReference type="Proteomes" id="UP001596434">
    <property type="component" value="Unassembled WGS sequence"/>
</dbReference>
<sequence>MARPFGLFSKYDFFSVFVPGLATVFGFYMIIPKEIDIPVVSAIIPTLVLSFVFGQALHSLSVLVENLIGKVGFAATHRDQFYSRLNQDSDTTAKKVEEICESHIEDDGIDGELDFSSDSNDAVYSFVQSYVYIHDIGRSRTFQSIFAFSRSMTVFLFGLIPLYLTHQYLREVGVVARDPKYLVFFPNFGDFAQTVIPLAFMGGLVFWYSAYKYKSYFVEYLITDFISLNASDVETGDS</sequence>
<accession>A0ABD5ZXQ9</accession>
<feature type="transmembrane region" description="Helical" evidence="1">
    <location>
        <begin position="145"/>
        <end position="164"/>
    </location>
</feature>
<keyword evidence="3" id="KW-1185">Reference proteome</keyword>
<evidence type="ECO:0000256" key="1">
    <source>
        <dbReference type="SAM" id="Phobius"/>
    </source>
</evidence>
<gene>
    <name evidence="2" type="ORF">ACFQKE_09045</name>
</gene>
<proteinExistence type="predicted"/>